<keyword evidence="2" id="KW-1185">Reference proteome</keyword>
<reference evidence="1" key="1">
    <citation type="journal article" date="2016" name="Front. Microbiol.">
        <title>Genome Sequence of the Piezophilic, Mesophilic Sulfate-Reducing Bacterium Desulfovibrio indicus J2T.</title>
        <authorList>
            <person name="Cao J."/>
            <person name="Maignien L."/>
            <person name="Shao Z."/>
            <person name="Alain K."/>
            <person name="Jebbar M."/>
        </authorList>
    </citation>
    <scope>NUCLEOTIDE SEQUENCE</scope>
    <source>
        <strain evidence="1">DSM 16372</strain>
    </source>
</reference>
<comment type="caution">
    <text evidence="1">The sequence shown here is derived from an EMBL/GenBank/DDBJ whole genome shotgun (WGS) entry which is preliminary data.</text>
</comment>
<reference evidence="1" key="2">
    <citation type="submission" date="2021-08" db="EMBL/GenBank/DDBJ databases">
        <authorList>
            <person name="Tani A."/>
            <person name="Ola A."/>
            <person name="Ogura Y."/>
            <person name="Katsura K."/>
            <person name="Hayashi T."/>
        </authorList>
    </citation>
    <scope>NUCLEOTIDE SEQUENCE</scope>
    <source>
        <strain evidence="1">DSM 16372</strain>
    </source>
</reference>
<proteinExistence type="predicted"/>
<dbReference type="EMBL" id="BPQO01000005">
    <property type="protein sequence ID" value="GJD87947.1"/>
    <property type="molecule type" value="Genomic_DNA"/>
</dbReference>
<sequence>MDEDRLDAAAAEILVGLMHLRRTLDPADFLDLAGSIMVEIDEGIGLGLERAHRRRPEGKVIPFPLDVSPGPGNGKG</sequence>
<evidence type="ECO:0000313" key="2">
    <source>
        <dbReference type="Proteomes" id="UP001055247"/>
    </source>
</evidence>
<dbReference type="RefSeq" id="WP_066926545.1">
    <property type="nucleotide sequence ID" value="NZ_BPQO01000005.1"/>
</dbReference>
<gene>
    <name evidence="1" type="ORF">BHAOGJBA_1454</name>
</gene>
<name>A0AAV4ZIF7_9HYPH</name>
<organism evidence="1 2">
    <name type="scientific">Methylobacterium hispanicum</name>
    <dbReference type="NCBI Taxonomy" id="270350"/>
    <lineage>
        <taxon>Bacteria</taxon>
        <taxon>Pseudomonadati</taxon>
        <taxon>Pseudomonadota</taxon>
        <taxon>Alphaproteobacteria</taxon>
        <taxon>Hyphomicrobiales</taxon>
        <taxon>Methylobacteriaceae</taxon>
        <taxon>Methylobacterium</taxon>
    </lineage>
</organism>
<dbReference type="Proteomes" id="UP001055247">
    <property type="component" value="Unassembled WGS sequence"/>
</dbReference>
<protein>
    <submittedName>
        <fullName evidence="1">Uncharacterized protein</fullName>
    </submittedName>
</protein>
<dbReference type="AlphaFoldDB" id="A0AAV4ZIF7"/>
<accession>A0AAV4ZIF7</accession>
<evidence type="ECO:0000313" key="1">
    <source>
        <dbReference type="EMBL" id="GJD87947.1"/>
    </source>
</evidence>